<dbReference type="GeneID" id="37046999"/>
<evidence type="ECO:0000313" key="1">
    <source>
        <dbReference type="EMBL" id="PWN91062.1"/>
    </source>
</evidence>
<gene>
    <name evidence="1" type="ORF">FA10DRAFT_302238</name>
</gene>
<protein>
    <submittedName>
        <fullName evidence="1">Uncharacterized protein</fullName>
    </submittedName>
</protein>
<dbReference type="OrthoDB" id="1001765at2759"/>
<dbReference type="Proteomes" id="UP000245768">
    <property type="component" value="Unassembled WGS sequence"/>
</dbReference>
<dbReference type="InParanoid" id="A0A316YPI6"/>
<dbReference type="EMBL" id="KZ819636">
    <property type="protein sequence ID" value="PWN91062.1"/>
    <property type="molecule type" value="Genomic_DNA"/>
</dbReference>
<reference evidence="1 2" key="1">
    <citation type="journal article" date="2018" name="Mol. Biol. Evol.">
        <title>Broad Genomic Sampling Reveals a Smut Pathogenic Ancestry of the Fungal Clade Ustilaginomycotina.</title>
        <authorList>
            <person name="Kijpornyongpan T."/>
            <person name="Mondo S.J."/>
            <person name="Barry K."/>
            <person name="Sandor L."/>
            <person name="Lee J."/>
            <person name="Lipzen A."/>
            <person name="Pangilinan J."/>
            <person name="LaButti K."/>
            <person name="Hainaut M."/>
            <person name="Henrissat B."/>
            <person name="Grigoriev I.V."/>
            <person name="Spatafora J.W."/>
            <person name="Aime M.C."/>
        </authorList>
    </citation>
    <scope>NUCLEOTIDE SEQUENCE [LARGE SCALE GENOMIC DNA]</scope>
    <source>
        <strain evidence="1 2">MCA 4198</strain>
    </source>
</reference>
<dbReference type="Pfam" id="PF13668">
    <property type="entry name" value="Ferritin_2"/>
    <property type="match status" value="1"/>
</dbReference>
<sequence>MAAGWPGVKEGQVASGDQGLLQNLLAAEWIVDGLYRAGMKTFKASDFVDAGFPTDTYSQLKAVYENENGHLRVFEDAIASTNIKPGRCQYLYGFEDIKNRTLQVQKYMVIVSEIEIGSMAYLTGLAQQAESAETLATIMGTISAETRHLTFVNGQVLRIGSFVGPTDTVYPWPLQILSTTKQLIVPGSCPKQNPEYPSPDQKLPKLSLNTSASDIKRANGTMNIAFAKPSGGDLPPLQRSSPEASNLHAIFFNSLFNYTVKASFLEDGSIFVNMPTLTANNGNLLVAIANTSNVRSKEDIVAGPLQVQLGAVS</sequence>
<dbReference type="RefSeq" id="XP_025378260.1">
    <property type="nucleotide sequence ID" value="XM_025525083.1"/>
</dbReference>
<keyword evidence="2" id="KW-1185">Reference proteome</keyword>
<proteinExistence type="predicted"/>
<evidence type="ECO:0000313" key="2">
    <source>
        <dbReference type="Proteomes" id="UP000245768"/>
    </source>
</evidence>
<name>A0A316YPI6_9BASI</name>
<dbReference type="STRING" id="215250.A0A316YPI6"/>
<accession>A0A316YPI6</accession>
<organism evidence="1 2">
    <name type="scientific">Acaromyces ingoldii</name>
    <dbReference type="NCBI Taxonomy" id="215250"/>
    <lineage>
        <taxon>Eukaryota</taxon>
        <taxon>Fungi</taxon>
        <taxon>Dikarya</taxon>
        <taxon>Basidiomycota</taxon>
        <taxon>Ustilaginomycotina</taxon>
        <taxon>Exobasidiomycetes</taxon>
        <taxon>Exobasidiales</taxon>
        <taxon>Cryptobasidiaceae</taxon>
        <taxon>Acaromyces</taxon>
    </lineage>
</organism>
<dbReference type="AlphaFoldDB" id="A0A316YPI6"/>